<accession>A0A0R1MGM4</accession>
<dbReference type="InterPro" id="IPR034907">
    <property type="entry name" value="NDK-like_dom"/>
</dbReference>
<evidence type="ECO:0000256" key="5">
    <source>
        <dbReference type="ARBA" id="ARBA00022679"/>
    </source>
</evidence>
<dbReference type="Gene3D" id="3.30.70.141">
    <property type="entry name" value="Nucleoside diphosphate kinase-like domain"/>
    <property type="match status" value="1"/>
</dbReference>
<keyword evidence="5" id="KW-0808">Transferase</keyword>
<proteinExistence type="inferred from homology"/>
<dbReference type="Pfam" id="PF00334">
    <property type="entry name" value="NDK"/>
    <property type="match status" value="1"/>
</dbReference>
<organism evidence="15 16">
    <name type="scientific">Liquorilactobacillus oeni DSM 19972</name>
    <dbReference type="NCBI Taxonomy" id="1423777"/>
    <lineage>
        <taxon>Bacteria</taxon>
        <taxon>Bacillati</taxon>
        <taxon>Bacillota</taxon>
        <taxon>Bacilli</taxon>
        <taxon>Lactobacillales</taxon>
        <taxon>Lactobacillaceae</taxon>
        <taxon>Liquorilactobacillus</taxon>
    </lineage>
</organism>
<dbReference type="GO" id="GO:0004550">
    <property type="term" value="F:nucleoside diphosphate kinase activity"/>
    <property type="evidence" value="ECO:0007669"/>
    <property type="project" value="UniProtKB-EC"/>
</dbReference>
<evidence type="ECO:0000256" key="8">
    <source>
        <dbReference type="ARBA" id="ARBA00022777"/>
    </source>
</evidence>
<dbReference type="PATRIC" id="fig|1423777.3.peg.1650"/>
<gene>
    <name evidence="15" type="ORF">FD46_GL001599</name>
</gene>
<keyword evidence="10" id="KW-0460">Magnesium</keyword>
<dbReference type="CDD" id="cd04413">
    <property type="entry name" value="NDPk_I"/>
    <property type="match status" value="1"/>
</dbReference>
<dbReference type="SMART" id="SM00562">
    <property type="entry name" value="NDK"/>
    <property type="match status" value="1"/>
</dbReference>
<evidence type="ECO:0000256" key="12">
    <source>
        <dbReference type="PROSITE-ProRule" id="PRU00706"/>
    </source>
</evidence>
<keyword evidence="6" id="KW-0479">Metal-binding</keyword>
<dbReference type="SUPFAM" id="SSF54919">
    <property type="entry name" value="Nucleoside diphosphate kinase, NDK"/>
    <property type="match status" value="1"/>
</dbReference>
<evidence type="ECO:0000256" key="2">
    <source>
        <dbReference type="ARBA" id="ARBA00008142"/>
    </source>
</evidence>
<evidence type="ECO:0000256" key="9">
    <source>
        <dbReference type="ARBA" id="ARBA00022840"/>
    </source>
</evidence>
<dbReference type="GO" id="GO:0006228">
    <property type="term" value="P:UTP biosynthetic process"/>
    <property type="evidence" value="ECO:0007669"/>
    <property type="project" value="InterPro"/>
</dbReference>
<evidence type="ECO:0000256" key="4">
    <source>
        <dbReference type="ARBA" id="ARBA00017632"/>
    </source>
</evidence>
<dbReference type="PANTHER" id="PTHR11349">
    <property type="entry name" value="NUCLEOSIDE DIPHOSPHATE KINASE"/>
    <property type="match status" value="1"/>
</dbReference>
<dbReference type="GO" id="GO:0046872">
    <property type="term" value="F:metal ion binding"/>
    <property type="evidence" value="ECO:0007669"/>
    <property type="project" value="UniProtKB-KW"/>
</dbReference>
<evidence type="ECO:0000313" key="16">
    <source>
        <dbReference type="Proteomes" id="UP000051686"/>
    </source>
</evidence>
<reference evidence="15 16" key="1">
    <citation type="journal article" date="2015" name="Genome Announc.">
        <title>Expanding the biotechnology potential of lactobacilli through comparative genomics of 213 strains and associated genera.</title>
        <authorList>
            <person name="Sun Z."/>
            <person name="Harris H.M."/>
            <person name="McCann A."/>
            <person name="Guo C."/>
            <person name="Argimon S."/>
            <person name="Zhang W."/>
            <person name="Yang X."/>
            <person name="Jeffery I.B."/>
            <person name="Cooney J.C."/>
            <person name="Kagawa T.F."/>
            <person name="Liu W."/>
            <person name="Song Y."/>
            <person name="Salvetti E."/>
            <person name="Wrobel A."/>
            <person name="Rasinkangas P."/>
            <person name="Parkhill J."/>
            <person name="Rea M.C."/>
            <person name="O'Sullivan O."/>
            <person name="Ritari J."/>
            <person name="Douillard F.P."/>
            <person name="Paul Ross R."/>
            <person name="Yang R."/>
            <person name="Briner A.E."/>
            <person name="Felis G.E."/>
            <person name="de Vos W.M."/>
            <person name="Barrangou R."/>
            <person name="Klaenhammer T.R."/>
            <person name="Caufield P.W."/>
            <person name="Cui Y."/>
            <person name="Zhang H."/>
            <person name="O'Toole P.W."/>
        </authorList>
    </citation>
    <scope>NUCLEOTIDE SEQUENCE [LARGE SCALE GENOMIC DNA]</scope>
    <source>
        <strain evidence="15 16">DSM 19972</strain>
    </source>
</reference>
<dbReference type="GO" id="GO:0006241">
    <property type="term" value="P:CTP biosynthetic process"/>
    <property type="evidence" value="ECO:0007669"/>
    <property type="project" value="InterPro"/>
</dbReference>
<dbReference type="AlphaFoldDB" id="A0A0R1MGM4"/>
<protein>
    <recommendedName>
        <fullName evidence="4">Nucleoside diphosphate kinase</fullName>
        <ecNumber evidence="3">2.7.4.6</ecNumber>
    </recommendedName>
</protein>
<evidence type="ECO:0000256" key="13">
    <source>
        <dbReference type="RuleBase" id="RU004011"/>
    </source>
</evidence>
<dbReference type="Proteomes" id="UP000051686">
    <property type="component" value="Unassembled WGS sequence"/>
</dbReference>
<comment type="caution">
    <text evidence="15">The sequence shown here is derived from an EMBL/GenBank/DDBJ whole genome shotgun (WGS) entry which is preliminary data.</text>
</comment>
<evidence type="ECO:0000256" key="1">
    <source>
        <dbReference type="ARBA" id="ARBA00001946"/>
    </source>
</evidence>
<dbReference type="PROSITE" id="PS51374">
    <property type="entry name" value="NDPK_LIKE"/>
    <property type="match status" value="1"/>
</dbReference>
<dbReference type="GO" id="GO:0005524">
    <property type="term" value="F:ATP binding"/>
    <property type="evidence" value="ECO:0007669"/>
    <property type="project" value="UniProtKB-KW"/>
</dbReference>
<evidence type="ECO:0000313" key="15">
    <source>
        <dbReference type="EMBL" id="KRL04469.1"/>
    </source>
</evidence>
<dbReference type="STRING" id="1423777.FD46_GL001599"/>
<sequence length="148" mass="16462">MKEGRVKMKTEETLILIKPDGVADGHIGEIITRIERKGFEIAALKVTYATDRLLRVHYASKADKEYFKDICSYMKEGPIVALIAKGVNVIAAFHRMAGATSPISALPGTIRADFGREYADGNLRNVVHSSDEVQSAEKEIKIWFPELI</sequence>
<evidence type="ECO:0000256" key="7">
    <source>
        <dbReference type="ARBA" id="ARBA00022741"/>
    </source>
</evidence>
<dbReference type="EC" id="2.7.4.6" evidence="3"/>
<keyword evidence="11" id="KW-0546">Nucleotide metabolism</keyword>
<feature type="domain" description="Nucleoside diphosphate kinase-like" evidence="14">
    <location>
        <begin position="10"/>
        <end position="147"/>
    </location>
</feature>
<dbReference type="GO" id="GO:0006183">
    <property type="term" value="P:GTP biosynthetic process"/>
    <property type="evidence" value="ECO:0007669"/>
    <property type="project" value="InterPro"/>
</dbReference>
<dbReference type="InterPro" id="IPR001564">
    <property type="entry name" value="Nucleoside_diP_kinase"/>
</dbReference>
<keyword evidence="7" id="KW-0547">Nucleotide-binding</keyword>
<keyword evidence="9" id="KW-0067">ATP-binding</keyword>
<keyword evidence="16" id="KW-1185">Reference proteome</keyword>
<evidence type="ECO:0000256" key="3">
    <source>
        <dbReference type="ARBA" id="ARBA00012966"/>
    </source>
</evidence>
<name>A0A0R1MGM4_9LACO</name>
<comment type="caution">
    <text evidence="12">Lacks conserved residue(s) required for the propagation of feature annotation.</text>
</comment>
<evidence type="ECO:0000256" key="6">
    <source>
        <dbReference type="ARBA" id="ARBA00022723"/>
    </source>
</evidence>
<dbReference type="EMBL" id="AZEH01000039">
    <property type="protein sequence ID" value="KRL04469.1"/>
    <property type="molecule type" value="Genomic_DNA"/>
</dbReference>
<comment type="similarity">
    <text evidence="2 12 13">Belongs to the NDK family.</text>
</comment>
<evidence type="ECO:0000256" key="10">
    <source>
        <dbReference type="ARBA" id="ARBA00022842"/>
    </source>
</evidence>
<keyword evidence="8 15" id="KW-0418">Kinase</keyword>
<evidence type="ECO:0000256" key="11">
    <source>
        <dbReference type="ARBA" id="ARBA00023080"/>
    </source>
</evidence>
<evidence type="ECO:0000259" key="14">
    <source>
        <dbReference type="SMART" id="SM00562"/>
    </source>
</evidence>
<dbReference type="FunFam" id="3.30.70.141:FF:000003">
    <property type="entry name" value="Nucleoside diphosphate kinase"/>
    <property type="match status" value="1"/>
</dbReference>
<dbReference type="InterPro" id="IPR036850">
    <property type="entry name" value="NDK-like_dom_sf"/>
</dbReference>
<dbReference type="PRINTS" id="PR01243">
    <property type="entry name" value="NUCDPKINASE"/>
</dbReference>
<comment type="cofactor">
    <cofactor evidence="1">
        <name>Mg(2+)</name>
        <dbReference type="ChEBI" id="CHEBI:18420"/>
    </cofactor>
</comment>